<dbReference type="OMA" id="GDESQEC"/>
<dbReference type="EMBL" id="JABXXO010000013">
    <property type="protein sequence ID" value="KAF7761569.1"/>
    <property type="molecule type" value="Genomic_DNA"/>
</dbReference>
<feature type="chain" id="PRO_5034950429" evidence="1">
    <location>
        <begin position="21"/>
        <end position="97"/>
    </location>
</feature>
<accession>A0A8H7C4T7</accession>
<dbReference type="AlphaFoldDB" id="A0A8H7C4T7"/>
<evidence type="ECO:0000256" key="1">
    <source>
        <dbReference type="SAM" id="SignalP"/>
    </source>
</evidence>
<reference evidence="2 3" key="1">
    <citation type="journal article" name="Sci. Rep.">
        <title>Telomere-to-telomere assembled and centromere annotated genomes of the two main subspecies of the button mushroom Agaricus bisporus reveal especially polymorphic chromosome ends.</title>
        <authorList>
            <person name="Sonnenberg A.S.M."/>
            <person name="Sedaghat-Telgerd N."/>
            <person name="Lavrijssen B."/>
            <person name="Ohm R.A."/>
            <person name="Hendrickx P.M."/>
            <person name="Scholtmeijer K."/>
            <person name="Baars J.J.P."/>
            <person name="van Peer A."/>
        </authorList>
    </citation>
    <scope>NUCLEOTIDE SEQUENCE [LARGE SCALE GENOMIC DNA]</scope>
    <source>
        <strain evidence="2 3">H119_p4</strain>
    </source>
</reference>
<dbReference type="Proteomes" id="UP000629468">
    <property type="component" value="Unassembled WGS sequence"/>
</dbReference>
<organism evidence="2 3">
    <name type="scientific">Agaricus bisporus var. burnettii</name>
    <dbReference type="NCBI Taxonomy" id="192524"/>
    <lineage>
        <taxon>Eukaryota</taxon>
        <taxon>Fungi</taxon>
        <taxon>Dikarya</taxon>
        <taxon>Basidiomycota</taxon>
        <taxon>Agaricomycotina</taxon>
        <taxon>Agaricomycetes</taxon>
        <taxon>Agaricomycetidae</taxon>
        <taxon>Agaricales</taxon>
        <taxon>Agaricineae</taxon>
        <taxon>Agaricaceae</taxon>
        <taxon>Agaricus</taxon>
    </lineage>
</organism>
<feature type="signal peptide" evidence="1">
    <location>
        <begin position="1"/>
        <end position="20"/>
    </location>
</feature>
<evidence type="ECO:0000313" key="2">
    <source>
        <dbReference type="EMBL" id="KAF7761569.1"/>
    </source>
</evidence>
<comment type="caution">
    <text evidence="2">The sequence shown here is derived from an EMBL/GenBank/DDBJ whole genome shotgun (WGS) entry which is preliminary data.</text>
</comment>
<name>A0A8H7C4T7_AGABI</name>
<gene>
    <name evidence="2" type="ORF">Agabi119p4_9561</name>
</gene>
<keyword evidence="1" id="KW-0732">Signal</keyword>
<proteinExistence type="predicted"/>
<sequence>MKTAFLTLSTALFSTSFALAAPDVIVPPPGLYCCPDTGPNGWDLIERHIGPFFISCVYGNGDESQECLFDPARGVGATIPGCPSQAVPNPNPPNCPV</sequence>
<protein>
    <submittedName>
        <fullName evidence="2">Uncharacterized protein</fullName>
    </submittedName>
</protein>
<evidence type="ECO:0000313" key="3">
    <source>
        <dbReference type="Proteomes" id="UP000629468"/>
    </source>
</evidence>